<feature type="domain" description="N-acetyltransferase" evidence="1">
    <location>
        <begin position="174"/>
        <end position="238"/>
    </location>
</feature>
<dbReference type="PANTHER" id="PTHR13355:SF11">
    <property type="entry name" value="GLUCOSAMINE 6-PHOSPHATE N-ACETYLTRANSFERASE"/>
    <property type="match status" value="1"/>
</dbReference>
<dbReference type="AlphaFoldDB" id="A0A5E8CJS9"/>
<sequence length="280" mass="33521">MLRDLKRTDTDYLNLFNSKLSKEEFYIEFDKYNKNNNYYIKVYEEEGKIKAVGSFLLKSKFIRHLGYEGLIFDLNGKNEYTQVILDHFIKFSLEKGCYFLDIKKNNLDENIKQKFDIKETKLSSTIGEVLLDKMNTNNIRLLEVEDFNKGFLNVMAGMYIINKEIEYNEFNLFFKNYQEHENYFIIVKEMEDKEIIGTGSILIVDRLWKKEKVAIMDDIIVKKEFRNQNYSKEIVSFLNYLSYDNDCHHFMGKVRSDKLEFWKKLIPSTKVVGPHYFKVN</sequence>
<proteinExistence type="predicted"/>
<accession>A0A5E8CJS9</accession>
<dbReference type="InterPro" id="IPR039143">
    <property type="entry name" value="GNPNAT1-like"/>
</dbReference>
<organism evidence="2">
    <name type="scientific">seawater metagenome</name>
    <dbReference type="NCBI Taxonomy" id="1561972"/>
    <lineage>
        <taxon>unclassified sequences</taxon>
        <taxon>metagenomes</taxon>
        <taxon>ecological metagenomes</taxon>
    </lineage>
</organism>
<evidence type="ECO:0000259" key="1">
    <source>
        <dbReference type="Pfam" id="PF00583"/>
    </source>
</evidence>
<dbReference type="InterPro" id="IPR000182">
    <property type="entry name" value="GNAT_dom"/>
</dbReference>
<dbReference type="PANTHER" id="PTHR13355">
    <property type="entry name" value="GLUCOSAMINE 6-PHOSPHATE N-ACETYLTRANSFERASE"/>
    <property type="match status" value="1"/>
</dbReference>
<dbReference type="InterPro" id="IPR016181">
    <property type="entry name" value="Acyl_CoA_acyltransferase"/>
</dbReference>
<dbReference type="EMBL" id="CABVLZ010000002">
    <property type="protein sequence ID" value="VVU94889.1"/>
    <property type="molecule type" value="Genomic_DNA"/>
</dbReference>
<dbReference type="Gene3D" id="3.40.630.30">
    <property type="match status" value="2"/>
</dbReference>
<name>A0A5E8CJS9_9ZZZZ</name>
<protein>
    <recommendedName>
        <fullName evidence="1">N-acetyltransferase domain-containing protein</fullName>
    </recommendedName>
</protein>
<dbReference type="SUPFAM" id="SSF55729">
    <property type="entry name" value="Acyl-CoA N-acyltransferases (Nat)"/>
    <property type="match status" value="1"/>
</dbReference>
<dbReference type="GO" id="GO:0004343">
    <property type="term" value="F:glucosamine 6-phosphate N-acetyltransferase activity"/>
    <property type="evidence" value="ECO:0007669"/>
    <property type="project" value="TreeGrafter"/>
</dbReference>
<evidence type="ECO:0000313" key="2">
    <source>
        <dbReference type="EMBL" id="VVU94889.1"/>
    </source>
</evidence>
<reference evidence="2" key="1">
    <citation type="submission" date="2019-09" db="EMBL/GenBank/DDBJ databases">
        <authorList>
            <person name="Needham M D."/>
        </authorList>
    </citation>
    <scope>NUCLEOTIDE SEQUENCE</scope>
</reference>
<dbReference type="Pfam" id="PF00583">
    <property type="entry name" value="Acetyltransf_1"/>
    <property type="match status" value="1"/>
</dbReference>
<gene>
    <name evidence="2" type="ORF">CPAV1605_614</name>
</gene>